<evidence type="ECO:0000313" key="2">
    <source>
        <dbReference type="Proteomes" id="UP000789831"/>
    </source>
</evidence>
<sequence>MATARQNGLDEHFERAKLPTESQLQKGLRVVYFWHDLDFTKLNANFDKYNYCRGKLYEDGTAICFGCMQLMRVNVNLGPEVFLSDLIENHWKTECSKTHDGYARKIQPAFREFRKRELSNARLAWNSCKNDSIPTEDKFLG</sequence>
<reference evidence="1" key="1">
    <citation type="submission" date="2021-06" db="EMBL/GenBank/DDBJ databases">
        <authorList>
            <person name="Kallberg Y."/>
            <person name="Tangrot J."/>
            <person name="Rosling A."/>
        </authorList>
    </citation>
    <scope>NUCLEOTIDE SEQUENCE</scope>
    <source>
        <strain evidence="1">MT106</strain>
    </source>
</reference>
<gene>
    <name evidence="1" type="ORF">AGERDE_LOCUS5282</name>
</gene>
<name>A0A9N9A6X1_9GLOM</name>
<dbReference type="EMBL" id="CAJVPL010000695">
    <property type="protein sequence ID" value="CAG8521940.1"/>
    <property type="molecule type" value="Genomic_DNA"/>
</dbReference>
<protein>
    <submittedName>
        <fullName evidence="1">3792_t:CDS:1</fullName>
    </submittedName>
</protein>
<dbReference type="Proteomes" id="UP000789831">
    <property type="component" value="Unassembled WGS sequence"/>
</dbReference>
<keyword evidence="2" id="KW-1185">Reference proteome</keyword>
<proteinExistence type="predicted"/>
<comment type="caution">
    <text evidence="1">The sequence shown here is derived from an EMBL/GenBank/DDBJ whole genome shotgun (WGS) entry which is preliminary data.</text>
</comment>
<dbReference type="OrthoDB" id="2443106at2759"/>
<organism evidence="1 2">
    <name type="scientific">Ambispora gerdemannii</name>
    <dbReference type="NCBI Taxonomy" id="144530"/>
    <lineage>
        <taxon>Eukaryota</taxon>
        <taxon>Fungi</taxon>
        <taxon>Fungi incertae sedis</taxon>
        <taxon>Mucoromycota</taxon>
        <taxon>Glomeromycotina</taxon>
        <taxon>Glomeromycetes</taxon>
        <taxon>Archaeosporales</taxon>
        <taxon>Ambisporaceae</taxon>
        <taxon>Ambispora</taxon>
    </lineage>
</organism>
<accession>A0A9N9A6X1</accession>
<dbReference type="AlphaFoldDB" id="A0A9N9A6X1"/>
<evidence type="ECO:0000313" key="1">
    <source>
        <dbReference type="EMBL" id="CAG8521940.1"/>
    </source>
</evidence>